<dbReference type="WBParaSite" id="RSKR_0001011000.1">
    <property type="protein sequence ID" value="RSKR_0001011000.1"/>
    <property type="gene ID" value="RSKR_0001011000"/>
</dbReference>
<sequence>MNNLATLLFVFLIMVGAVIGQGYQVEDNHMLPKRFYSWDNVGKREGFNNFDTEDRPVFKRKFYAWHGKRSGNNDPTEQGMGMPKRKQVLHVVRPQDEEKIMSKVEEMYEDMSKDYTIVHEKLKIFENIKSK</sequence>
<dbReference type="Proteomes" id="UP000095286">
    <property type="component" value="Unplaced"/>
</dbReference>
<reference evidence="2" key="1">
    <citation type="submission" date="2016-11" db="UniProtKB">
        <authorList>
            <consortium name="WormBaseParasite"/>
        </authorList>
    </citation>
    <scope>IDENTIFICATION</scope>
    <source>
        <strain evidence="2">KR3021</strain>
    </source>
</reference>
<organism evidence="1 2">
    <name type="scientific">Rhabditophanes sp. KR3021</name>
    <dbReference type="NCBI Taxonomy" id="114890"/>
    <lineage>
        <taxon>Eukaryota</taxon>
        <taxon>Metazoa</taxon>
        <taxon>Ecdysozoa</taxon>
        <taxon>Nematoda</taxon>
        <taxon>Chromadorea</taxon>
        <taxon>Rhabditida</taxon>
        <taxon>Tylenchina</taxon>
        <taxon>Panagrolaimomorpha</taxon>
        <taxon>Strongyloidoidea</taxon>
        <taxon>Alloionematidae</taxon>
        <taxon>Rhabditophanes</taxon>
    </lineage>
</organism>
<name>A0AC35UCY1_9BILA</name>
<accession>A0AC35UCY1</accession>
<evidence type="ECO:0000313" key="2">
    <source>
        <dbReference type="WBParaSite" id="RSKR_0001011000.1"/>
    </source>
</evidence>
<evidence type="ECO:0000313" key="1">
    <source>
        <dbReference type="Proteomes" id="UP000095286"/>
    </source>
</evidence>
<protein>
    <submittedName>
        <fullName evidence="2">DUF148 domain-containing protein</fullName>
    </submittedName>
</protein>
<proteinExistence type="predicted"/>